<feature type="transmembrane region" description="Helical" evidence="8">
    <location>
        <begin position="36"/>
        <end position="56"/>
    </location>
</feature>
<evidence type="ECO:0000313" key="9">
    <source>
        <dbReference type="EMBL" id="KAK1136644.1"/>
    </source>
</evidence>
<dbReference type="GO" id="GO:0005576">
    <property type="term" value="C:extracellular region"/>
    <property type="evidence" value="ECO:0007669"/>
    <property type="project" value="UniProtKB-SubCell"/>
</dbReference>
<dbReference type="InterPro" id="IPR020190">
    <property type="entry name" value="Procorazonin"/>
</dbReference>
<keyword evidence="5" id="KW-0732">Signal</keyword>
<evidence type="ECO:0000256" key="2">
    <source>
        <dbReference type="ARBA" id="ARBA00009635"/>
    </source>
</evidence>
<dbReference type="Proteomes" id="UP001177670">
    <property type="component" value="Unassembled WGS sequence"/>
</dbReference>
<keyword evidence="8" id="KW-0472">Membrane</keyword>
<dbReference type="Pfam" id="PF17308">
    <property type="entry name" value="Corazonin"/>
    <property type="match status" value="1"/>
</dbReference>
<dbReference type="GO" id="GO:0045823">
    <property type="term" value="P:positive regulation of heart contraction"/>
    <property type="evidence" value="ECO:0007669"/>
    <property type="project" value="InterPro"/>
</dbReference>
<keyword evidence="10" id="KW-1185">Reference proteome</keyword>
<evidence type="ECO:0000256" key="8">
    <source>
        <dbReference type="SAM" id="Phobius"/>
    </source>
</evidence>
<dbReference type="EMBL" id="JAHYIQ010000001">
    <property type="protein sequence ID" value="KAK1136644.1"/>
    <property type="molecule type" value="Genomic_DNA"/>
</dbReference>
<reference evidence="9" key="1">
    <citation type="submission" date="2021-10" db="EMBL/GenBank/DDBJ databases">
        <title>Melipona bicolor Genome sequencing and assembly.</title>
        <authorList>
            <person name="Araujo N.S."/>
            <person name="Arias M.C."/>
        </authorList>
    </citation>
    <scope>NUCLEOTIDE SEQUENCE</scope>
    <source>
        <strain evidence="9">USP_2M_L1-L4_2017</strain>
        <tissue evidence="9">Whole body</tissue>
    </source>
</reference>
<evidence type="ECO:0000313" key="10">
    <source>
        <dbReference type="Proteomes" id="UP001177670"/>
    </source>
</evidence>
<name>A0AA40GFY4_9HYME</name>
<evidence type="ECO:0000256" key="4">
    <source>
        <dbReference type="ARBA" id="ARBA00022525"/>
    </source>
</evidence>
<accession>A0AA40GFY4</accession>
<dbReference type="GO" id="GO:0071858">
    <property type="term" value="F:corazonin receptor binding"/>
    <property type="evidence" value="ECO:0007669"/>
    <property type="project" value="InterPro"/>
</dbReference>
<dbReference type="AlphaFoldDB" id="A0AA40GFY4"/>
<keyword evidence="7" id="KW-0527">Neuropeptide</keyword>
<keyword evidence="6" id="KW-0027">Amidation</keyword>
<evidence type="ECO:0000256" key="3">
    <source>
        <dbReference type="ARBA" id="ARBA00014144"/>
    </source>
</evidence>
<organism evidence="9 10">
    <name type="scientific">Melipona bicolor</name>
    <dbReference type="NCBI Taxonomy" id="60889"/>
    <lineage>
        <taxon>Eukaryota</taxon>
        <taxon>Metazoa</taxon>
        <taxon>Ecdysozoa</taxon>
        <taxon>Arthropoda</taxon>
        <taxon>Hexapoda</taxon>
        <taxon>Insecta</taxon>
        <taxon>Pterygota</taxon>
        <taxon>Neoptera</taxon>
        <taxon>Endopterygota</taxon>
        <taxon>Hymenoptera</taxon>
        <taxon>Apocrita</taxon>
        <taxon>Aculeata</taxon>
        <taxon>Apoidea</taxon>
        <taxon>Anthophila</taxon>
        <taxon>Apidae</taxon>
        <taxon>Melipona</taxon>
    </lineage>
</organism>
<keyword evidence="8" id="KW-1133">Transmembrane helix</keyword>
<evidence type="ECO:0000256" key="5">
    <source>
        <dbReference type="ARBA" id="ARBA00022729"/>
    </source>
</evidence>
<proteinExistence type="inferred from homology"/>
<keyword evidence="8" id="KW-0812">Transmembrane</keyword>
<comment type="subcellular location">
    <subcellularLocation>
        <location evidence="1">Secreted</location>
    </subcellularLocation>
</comment>
<protein>
    <recommendedName>
        <fullName evidence="3">Pro-corazonin</fullName>
    </recommendedName>
</protein>
<gene>
    <name evidence="9" type="ORF">K0M31_001189</name>
</gene>
<keyword evidence="4" id="KW-0964">Secreted</keyword>
<comment type="similarity">
    <text evidence="2">Belongs to the corazonin family.</text>
</comment>
<evidence type="ECO:0000256" key="1">
    <source>
        <dbReference type="ARBA" id="ARBA00004613"/>
    </source>
</evidence>
<evidence type="ECO:0000256" key="6">
    <source>
        <dbReference type="ARBA" id="ARBA00022815"/>
    </source>
</evidence>
<evidence type="ECO:0000256" key="7">
    <source>
        <dbReference type="ARBA" id="ARBA00023320"/>
    </source>
</evidence>
<sequence>MRKFFLRLRRLGRSLFLPCLGFPGLGGPYRMDNTHILMLFILSLTITATICQTFHYSNGWTNGKRSTSSMLEEVVNSASKNAGQSDNVLVNCELQKLKLLLQGNINNPLSRLPCELLSSTKGSFPENMINNHFHRQPTLADNNY</sequence>
<comment type="caution">
    <text evidence="9">The sequence shown here is derived from an EMBL/GenBank/DDBJ whole genome shotgun (WGS) entry which is preliminary data.</text>
</comment>
<dbReference type="GO" id="GO:0007218">
    <property type="term" value="P:neuropeptide signaling pathway"/>
    <property type="evidence" value="ECO:0007669"/>
    <property type="project" value="UniProtKB-KW"/>
</dbReference>